<evidence type="ECO:0000256" key="3">
    <source>
        <dbReference type="ARBA" id="ARBA00022989"/>
    </source>
</evidence>
<dbReference type="RefSeq" id="WP_328281734.1">
    <property type="nucleotide sequence ID" value="NZ_JARTLD010000065.1"/>
</dbReference>
<keyword evidence="4 5" id="KW-0472">Membrane</keyword>
<reference evidence="6 7" key="1">
    <citation type="submission" date="2023-03" db="EMBL/GenBank/DDBJ databases">
        <title>Bacillus Genome Sequencing.</title>
        <authorList>
            <person name="Dunlap C."/>
        </authorList>
    </citation>
    <scope>NUCLEOTIDE SEQUENCE [LARGE SCALE GENOMIC DNA]</scope>
    <source>
        <strain evidence="6 7">NRS-52</strain>
    </source>
</reference>
<evidence type="ECO:0000256" key="1">
    <source>
        <dbReference type="ARBA" id="ARBA00022475"/>
    </source>
</evidence>
<evidence type="ECO:0000313" key="7">
    <source>
        <dbReference type="Proteomes" id="UP001343257"/>
    </source>
</evidence>
<feature type="transmembrane region" description="Helical" evidence="5">
    <location>
        <begin position="169"/>
        <end position="186"/>
    </location>
</feature>
<proteinExistence type="predicted"/>
<evidence type="ECO:0000313" key="6">
    <source>
        <dbReference type="EMBL" id="MED5020286.1"/>
    </source>
</evidence>
<keyword evidence="1" id="KW-1003">Cell membrane</keyword>
<evidence type="ECO:0000256" key="2">
    <source>
        <dbReference type="ARBA" id="ARBA00022692"/>
    </source>
</evidence>
<dbReference type="PANTHER" id="PTHR35529">
    <property type="entry name" value="MANGANESE EFFLUX PUMP MNTP-RELATED"/>
    <property type="match status" value="1"/>
</dbReference>
<accession>A0ABU6PZH9</accession>
<evidence type="ECO:0000256" key="5">
    <source>
        <dbReference type="SAM" id="Phobius"/>
    </source>
</evidence>
<dbReference type="InterPro" id="IPR003810">
    <property type="entry name" value="Mntp/YtaF"/>
</dbReference>
<sequence>MYFRNNNKECAQQMISPWLSSISIALAFNLDNAGVGAAYGMRKIKIPFLASTVIAFMGFLLTLIGGLFGKAIALWMPPLVCNIIGMIILVAIGLWVMLQPFLQQKKEAAREKPKGLIKDILKNPEAADFNKSQTVDFKESIILGIALSINNLAGGFDAGITHINIWETSIFSGVFSYLCIGICSLLGRKIAGERLGKGASWVAGIILIAIGLHQVI</sequence>
<feature type="transmembrane region" description="Helical" evidence="5">
    <location>
        <begin position="48"/>
        <end position="68"/>
    </location>
</feature>
<dbReference type="Proteomes" id="UP001343257">
    <property type="component" value="Unassembled WGS sequence"/>
</dbReference>
<dbReference type="NCBIfam" id="TIGR02840">
    <property type="entry name" value="spore_YtaF"/>
    <property type="match status" value="1"/>
</dbReference>
<dbReference type="InterPro" id="IPR014205">
    <property type="entry name" value="Spore_YtaF"/>
</dbReference>
<evidence type="ECO:0000256" key="4">
    <source>
        <dbReference type="ARBA" id="ARBA00023136"/>
    </source>
</evidence>
<keyword evidence="2 5" id="KW-0812">Transmembrane</keyword>
<feature type="transmembrane region" description="Helical" evidence="5">
    <location>
        <begin position="198"/>
        <end position="215"/>
    </location>
</feature>
<feature type="transmembrane region" description="Helical" evidence="5">
    <location>
        <begin position="74"/>
        <end position="98"/>
    </location>
</feature>
<keyword evidence="3 5" id="KW-1133">Transmembrane helix</keyword>
<dbReference type="EMBL" id="JARTLD010000065">
    <property type="protein sequence ID" value="MED5020286.1"/>
    <property type="molecule type" value="Genomic_DNA"/>
</dbReference>
<feature type="transmembrane region" description="Helical" evidence="5">
    <location>
        <begin position="141"/>
        <end position="163"/>
    </location>
</feature>
<organism evidence="6 7">
    <name type="scientific">Paenibacillus chibensis</name>
    <dbReference type="NCBI Taxonomy" id="59846"/>
    <lineage>
        <taxon>Bacteria</taxon>
        <taxon>Bacillati</taxon>
        <taxon>Bacillota</taxon>
        <taxon>Bacilli</taxon>
        <taxon>Bacillales</taxon>
        <taxon>Paenibacillaceae</taxon>
        <taxon>Paenibacillus</taxon>
    </lineage>
</organism>
<name>A0ABU6PZH9_9BACL</name>
<dbReference type="Pfam" id="PF02659">
    <property type="entry name" value="Mntp"/>
    <property type="match status" value="2"/>
</dbReference>
<gene>
    <name evidence="6" type="primary">ytaF</name>
    <name evidence="6" type="ORF">P9847_23755</name>
</gene>
<dbReference type="PANTHER" id="PTHR35529:SF2">
    <property type="entry name" value="SPORULATION PROTEIN YTAF-RELATED"/>
    <property type="match status" value="1"/>
</dbReference>
<comment type="caution">
    <text evidence="6">The sequence shown here is derived from an EMBL/GenBank/DDBJ whole genome shotgun (WGS) entry which is preliminary data.</text>
</comment>
<protein>
    <submittedName>
        <fullName evidence="6">Sporulation membrane protein YtaF</fullName>
    </submittedName>
</protein>
<keyword evidence="7" id="KW-1185">Reference proteome</keyword>